<keyword evidence="2" id="KW-1185">Reference proteome</keyword>
<gene>
    <name evidence="1" type="ORF">EVAR_7980_1</name>
</gene>
<organism evidence="1 2">
    <name type="scientific">Eumeta variegata</name>
    <name type="common">Bagworm moth</name>
    <name type="synonym">Eumeta japonica</name>
    <dbReference type="NCBI Taxonomy" id="151549"/>
    <lineage>
        <taxon>Eukaryota</taxon>
        <taxon>Metazoa</taxon>
        <taxon>Ecdysozoa</taxon>
        <taxon>Arthropoda</taxon>
        <taxon>Hexapoda</taxon>
        <taxon>Insecta</taxon>
        <taxon>Pterygota</taxon>
        <taxon>Neoptera</taxon>
        <taxon>Endopterygota</taxon>
        <taxon>Lepidoptera</taxon>
        <taxon>Glossata</taxon>
        <taxon>Ditrysia</taxon>
        <taxon>Tineoidea</taxon>
        <taxon>Psychidae</taxon>
        <taxon>Oiketicinae</taxon>
        <taxon>Eumeta</taxon>
    </lineage>
</organism>
<reference evidence="1 2" key="1">
    <citation type="journal article" date="2019" name="Commun. Biol.">
        <title>The bagworm genome reveals a unique fibroin gene that provides high tensile strength.</title>
        <authorList>
            <person name="Kono N."/>
            <person name="Nakamura H."/>
            <person name="Ohtoshi R."/>
            <person name="Tomita M."/>
            <person name="Numata K."/>
            <person name="Arakawa K."/>
        </authorList>
    </citation>
    <scope>NUCLEOTIDE SEQUENCE [LARGE SCALE GENOMIC DNA]</scope>
</reference>
<proteinExistence type="predicted"/>
<dbReference type="EMBL" id="BGZK01000059">
    <property type="protein sequence ID" value="GBP13747.1"/>
    <property type="molecule type" value="Genomic_DNA"/>
</dbReference>
<protein>
    <submittedName>
        <fullName evidence="1">Uncharacterized protein</fullName>
    </submittedName>
</protein>
<accession>A0A4C1TJY2</accession>
<evidence type="ECO:0000313" key="2">
    <source>
        <dbReference type="Proteomes" id="UP000299102"/>
    </source>
</evidence>
<dbReference type="Proteomes" id="UP000299102">
    <property type="component" value="Unassembled WGS sequence"/>
</dbReference>
<evidence type="ECO:0000313" key="1">
    <source>
        <dbReference type="EMBL" id="GBP13747.1"/>
    </source>
</evidence>
<name>A0A4C1TJY2_EUMVA</name>
<sequence>MDDPDLRWAGPARYGRGECAARRRDRYQCRSRSRSSGGWELVTVAEIMIDYIFVVFSHGRGGARPARAAAGSNARRQLCHSYTNKSGINQLDCDF</sequence>
<comment type="caution">
    <text evidence="1">The sequence shown here is derived from an EMBL/GenBank/DDBJ whole genome shotgun (WGS) entry which is preliminary data.</text>
</comment>
<dbReference type="AlphaFoldDB" id="A0A4C1TJY2"/>